<gene>
    <name evidence="1" type="ORF">E2562_035018</name>
</gene>
<evidence type="ECO:0000313" key="1">
    <source>
        <dbReference type="EMBL" id="KAF0930764.1"/>
    </source>
</evidence>
<feature type="non-terminal residue" evidence="1">
    <location>
        <position position="162"/>
    </location>
</feature>
<keyword evidence="2" id="KW-1185">Reference proteome</keyword>
<dbReference type="PROSITE" id="PS51257">
    <property type="entry name" value="PROKAR_LIPOPROTEIN"/>
    <property type="match status" value="1"/>
</dbReference>
<accession>A0A6G1F1K6</accession>
<dbReference type="EMBL" id="SPHZ02000002">
    <property type="protein sequence ID" value="KAF0930764.1"/>
    <property type="molecule type" value="Genomic_DNA"/>
</dbReference>
<comment type="caution">
    <text evidence="1">The sequence shown here is derived from an EMBL/GenBank/DDBJ whole genome shotgun (WGS) entry which is preliminary data.</text>
</comment>
<reference evidence="1 2" key="1">
    <citation type="submission" date="2019-11" db="EMBL/GenBank/DDBJ databases">
        <title>Whole genome sequence of Oryza granulata.</title>
        <authorList>
            <person name="Li W."/>
        </authorList>
    </citation>
    <scope>NUCLEOTIDE SEQUENCE [LARGE SCALE GENOMIC DNA]</scope>
    <source>
        <strain evidence="2">cv. Menghai</strain>
        <tissue evidence="1">Leaf</tissue>
    </source>
</reference>
<dbReference type="Proteomes" id="UP000479710">
    <property type="component" value="Unassembled WGS sequence"/>
</dbReference>
<sequence length="162" mass="16591">MRCGRVQGRRGARSVFTFGAASTAVGIGCGAAGMAPGTDDPDNLSKPYLPRHGCDRVVVGAPTTWSAAAPSWHAGTRGCDVGAVGVARQGRRCVAVARPSCGLRSANDATVVTGVRRAYGHAACMADVRGLPFLGGGCSTCDCGIQAMEGQRDDLLSHWSNV</sequence>
<proteinExistence type="predicted"/>
<name>A0A6G1F1K6_9ORYZ</name>
<protein>
    <submittedName>
        <fullName evidence="1">Uncharacterized protein</fullName>
    </submittedName>
</protein>
<dbReference type="AlphaFoldDB" id="A0A6G1F1K6"/>
<evidence type="ECO:0000313" key="2">
    <source>
        <dbReference type="Proteomes" id="UP000479710"/>
    </source>
</evidence>
<organism evidence="1 2">
    <name type="scientific">Oryza meyeriana var. granulata</name>
    <dbReference type="NCBI Taxonomy" id="110450"/>
    <lineage>
        <taxon>Eukaryota</taxon>
        <taxon>Viridiplantae</taxon>
        <taxon>Streptophyta</taxon>
        <taxon>Embryophyta</taxon>
        <taxon>Tracheophyta</taxon>
        <taxon>Spermatophyta</taxon>
        <taxon>Magnoliopsida</taxon>
        <taxon>Liliopsida</taxon>
        <taxon>Poales</taxon>
        <taxon>Poaceae</taxon>
        <taxon>BOP clade</taxon>
        <taxon>Oryzoideae</taxon>
        <taxon>Oryzeae</taxon>
        <taxon>Oryzinae</taxon>
        <taxon>Oryza</taxon>
        <taxon>Oryza meyeriana</taxon>
    </lineage>
</organism>